<sequence>MNRTSIVLGAVAVALALIGGLAFATTPETGPTGEGGQQVPVRRTTALCPQVFHQEDATTTYTAFAPPSEGTGDEGTGTLSDMGVTEPRAELAEPGTPASTSSDKGDAAPVLGQGEGRFAPGFALQETTSVSGDDGHLAGSGCAAPGSSFWFVGAATVDGRSDYLHLANAETETPAVVDVELYGPDGPVEATGARNITVTPGASVPLLLSSFTEQKIEGLAVHVQVRSGRVSAQLHDDGGADGADWLPPAGDPAGTVLVPGLPGDATKIQLTVATTGEQEAELAVQISGKGGLFTPAGTERISVPANGSTTVDLGDITAGDASAILLTPAEGAEAVPVVAGLRVLRGGDDGRDSAYSASSPALGETASVSGNIPGASTVYLTAPGEAATVRLTAYPDGAEPATAEVEVPAGATVAVAPPEVPGDATFGLTVEPLSGGPVHAARQLTGGGDEAWKTTVQTVATQPTTVLMPQTRPDWTVVQAG</sequence>
<dbReference type="RefSeq" id="WP_179814781.1">
    <property type="nucleotide sequence ID" value="NZ_JACBZD010000001.1"/>
</dbReference>
<dbReference type="AlphaFoldDB" id="A0A852ZW25"/>
<proteinExistence type="predicted"/>
<dbReference type="InterPro" id="IPR043777">
    <property type="entry name" value="DUF5719"/>
</dbReference>
<feature type="chain" id="PRO_5032537003" description="Secreted protein" evidence="2">
    <location>
        <begin position="25"/>
        <end position="481"/>
    </location>
</feature>
<accession>A0A852ZW25</accession>
<evidence type="ECO:0000256" key="1">
    <source>
        <dbReference type="SAM" id="MobiDB-lite"/>
    </source>
</evidence>
<evidence type="ECO:0008006" key="5">
    <source>
        <dbReference type="Google" id="ProtNLM"/>
    </source>
</evidence>
<evidence type="ECO:0000313" key="3">
    <source>
        <dbReference type="EMBL" id="NYI06155.1"/>
    </source>
</evidence>
<dbReference type="Pfam" id="PF18986">
    <property type="entry name" value="DUF5719"/>
    <property type="match status" value="1"/>
</dbReference>
<feature type="signal peptide" evidence="2">
    <location>
        <begin position="1"/>
        <end position="24"/>
    </location>
</feature>
<feature type="region of interest" description="Disordered" evidence="1">
    <location>
        <begin position="63"/>
        <end position="82"/>
    </location>
</feature>
<evidence type="ECO:0000313" key="4">
    <source>
        <dbReference type="Proteomes" id="UP000567795"/>
    </source>
</evidence>
<comment type="caution">
    <text evidence="3">The sequence shown here is derived from an EMBL/GenBank/DDBJ whole genome shotgun (WGS) entry which is preliminary data.</text>
</comment>
<reference evidence="3 4" key="1">
    <citation type="submission" date="2020-07" db="EMBL/GenBank/DDBJ databases">
        <title>Sequencing the genomes of 1000 actinobacteria strains.</title>
        <authorList>
            <person name="Klenk H.-P."/>
        </authorList>
    </citation>
    <scope>NUCLEOTIDE SEQUENCE [LARGE SCALE GENOMIC DNA]</scope>
    <source>
        <strain evidence="3 4">DSM 42178</strain>
    </source>
</reference>
<keyword evidence="2" id="KW-0732">Signal</keyword>
<dbReference type="EMBL" id="JACBZD010000001">
    <property type="protein sequence ID" value="NYI06155.1"/>
    <property type="molecule type" value="Genomic_DNA"/>
</dbReference>
<dbReference type="Proteomes" id="UP000567795">
    <property type="component" value="Unassembled WGS sequence"/>
</dbReference>
<evidence type="ECO:0000256" key="2">
    <source>
        <dbReference type="SAM" id="SignalP"/>
    </source>
</evidence>
<protein>
    <recommendedName>
        <fullName evidence="5">Secreted protein</fullName>
    </recommendedName>
</protein>
<gene>
    <name evidence="3" type="ORF">FHU37_003098</name>
</gene>
<organism evidence="3 4">
    <name type="scientific">Allostreptomyces psammosilenae</name>
    <dbReference type="NCBI Taxonomy" id="1892865"/>
    <lineage>
        <taxon>Bacteria</taxon>
        <taxon>Bacillati</taxon>
        <taxon>Actinomycetota</taxon>
        <taxon>Actinomycetes</taxon>
        <taxon>Kitasatosporales</taxon>
        <taxon>Streptomycetaceae</taxon>
        <taxon>Allostreptomyces</taxon>
    </lineage>
</organism>
<feature type="region of interest" description="Disordered" evidence="1">
    <location>
        <begin position="90"/>
        <end position="117"/>
    </location>
</feature>
<keyword evidence="4" id="KW-1185">Reference proteome</keyword>
<name>A0A852ZW25_9ACTN</name>